<organism evidence="2 3">
    <name type="scientific">Seminavis robusta</name>
    <dbReference type="NCBI Taxonomy" id="568900"/>
    <lineage>
        <taxon>Eukaryota</taxon>
        <taxon>Sar</taxon>
        <taxon>Stramenopiles</taxon>
        <taxon>Ochrophyta</taxon>
        <taxon>Bacillariophyta</taxon>
        <taxon>Bacillariophyceae</taxon>
        <taxon>Bacillariophycidae</taxon>
        <taxon>Naviculales</taxon>
        <taxon>Naviculaceae</taxon>
        <taxon>Seminavis</taxon>
    </lineage>
</organism>
<comment type="caution">
    <text evidence="2">The sequence shown here is derived from an EMBL/GenBank/DDBJ whole genome shotgun (WGS) entry which is preliminary data.</text>
</comment>
<dbReference type="AlphaFoldDB" id="A0A9N8EGB5"/>
<reference evidence="2" key="1">
    <citation type="submission" date="2020-06" db="EMBL/GenBank/DDBJ databases">
        <authorList>
            <consortium name="Plant Systems Biology data submission"/>
        </authorList>
    </citation>
    <scope>NUCLEOTIDE SEQUENCE</scope>
    <source>
        <strain evidence="2">D6</strain>
    </source>
</reference>
<dbReference type="Proteomes" id="UP001153069">
    <property type="component" value="Unassembled WGS sequence"/>
</dbReference>
<evidence type="ECO:0000313" key="3">
    <source>
        <dbReference type="Proteomes" id="UP001153069"/>
    </source>
</evidence>
<gene>
    <name evidence="2" type="ORF">SEMRO_949_G223720.1</name>
</gene>
<proteinExistence type="predicted"/>
<keyword evidence="3" id="KW-1185">Reference proteome</keyword>
<dbReference type="OrthoDB" id="2014825at2759"/>
<sequence length="522" mass="59795">MATVTSAITRAKPSVSASGLFRSSWWRTSHQVLFLLSFWACLSIIYYLVFWQSSSQTSIVPVHDTVTTEAIQGNVATNNHNHPERGVDVVLKYPDYCQHYDGVLLISQGDRNGAAGTIFYLFILNQLLYAEQHNLQPWIHLNSVSRHVYDHHQHATYASSSTEDTSITYQFTEELQLTWEHFQDPLLPNKTFPYPGTPVYSSSPSSNNDNKPVSITVHGSGVWNSYFQSIVPLQLSKNNDQTAFVTHVDITKPCPNKPLLRFQSDLILVKGLHLHCPYCVRAWKYGGVPPSLKLPSNNYLEWWAPMRETGHRIVSTYYQLLPSLQQQQQFDSSKNQKCMAVHIRHSDKANKRTKIPLAAFLPYCQAYLEENSNDDVYIYVATDSSRVLDKIQTEWPEPVQRHVRWQDHVIRSPNGTAVFEQAFLQQQQQQGSTSSSGHHRTNTEVLVDIAAMARCDWIVHGLSAVSEAAIYTHPTMFRDHAINLEFYQYYKRRRRRNNATDPDAPPSIEAFRAMLRQQERGL</sequence>
<dbReference type="Gene3D" id="3.40.50.11350">
    <property type="match status" value="1"/>
</dbReference>
<evidence type="ECO:0000313" key="2">
    <source>
        <dbReference type="EMBL" id="CAB9518624.1"/>
    </source>
</evidence>
<feature type="transmembrane region" description="Helical" evidence="1">
    <location>
        <begin position="32"/>
        <end position="51"/>
    </location>
</feature>
<name>A0A9N8EGB5_9STRA</name>
<keyword evidence="1" id="KW-0472">Membrane</keyword>
<accession>A0A9N8EGB5</accession>
<dbReference type="EMBL" id="CAICTM010000947">
    <property type="protein sequence ID" value="CAB9518624.1"/>
    <property type="molecule type" value="Genomic_DNA"/>
</dbReference>
<evidence type="ECO:0000256" key="1">
    <source>
        <dbReference type="SAM" id="Phobius"/>
    </source>
</evidence>
<protein>
    <submittedName>
        <fullName evidence="2">Glycosyltransferase family 15 protein</fullName>
    </submittedName>
</protein>
<keyword evidence="1" id="KW-0812">Transmembrane</keyword>
<keyword evidence="1" id="KW-1133">Transmembrane helix</keyword>